<protein>
    <submittedName>
        <fullName evidence="1">Uncharacterized protein</fullName>
    </submittedName>
</protein>
<dbReference type="AlphaFoldDB" id="A0A392TIC5"/>
<reference evidence="1 2" key="1">
    <citation type="journal article" date="2018" name="Front. Plant Sci.">
        <title>Red Clover (Trifolium pratense) and Zigzag Clover (T. medium) - A Picture of Genomic Similarities and Differences.</title>
        <authorList>
            <person name="Dluhosova J."/>
            <person name="Istvanek J."/>
            <person name="Nedelnik J."/>
            <person name="Repkova J."/>
        </authorList>
    </citation>
    <scope>NUCLEOTIDE SEQUENCE [LARGE SCALE GENOMIC DNA]</scope>
    <source>
        <strain evidence="2">cv. 10/8</strain>
        <tissue evidence="1">Leaf</tissue>
    </source>
</reference>
<accession>A0A392TIC5</accession>
<dbReference type="Proteomes" id="UP000265520">
    <property type="component" value="Unassembled WGS sequence"/>
</dbReference>
<proteinExistence type="predicted"/>
<organism evidence="1 2">
    <name type="scientific">Trifolium medium</name>
    <dbReference type="NCBI Taxonomy" id="97028"/>
    <lineage>
        <taxon>Eukaryota</taxon>
        <taxon>Viridiplantae</taxon>
        <taxon>Streptophyta</taxon>
        <taxon>Embryophyta</taxon>
        <taxon>Tracheophyta</taxon>
        <taxon>Spermatophyta</taxon>
        <taxon>Magnoliopsida</taxon>
        <taxon>eudicotyledons</taxon>
        <taxon>Gunneridae</taxon>
        <taxon>Pentapetalae</taxon>
        <taxon>rosids</taxon>
        <taxon>fabids</taxon>
        <taxon>Fabales</taxon>
        <taxon>Fabaceae</taxon>
        <taxon>Papilionoideae</taxon>
        <taxon>50 kb inversion clade</taxon>
        <taxon>NPAAA clade</taxon>
        <taxon>Hologalegina</taxon>
        <taxon>IRL clade</taxon>
        <taxon>Trifolieae</taxon>
        <taxon>Trifolium</taxon>
    </lineage>
</organism>
<keyword evidence="2" id="KW-1185">Reference proteome</keyword>
<dbReference type="EMBL" id="LXQA010571243">
    <property type="protein sequence ID" value="MCI59856.1"/>
    <property type="molecule type" value="Genomic_DNA"/>
</dbReference>
<sequence>MEYKEAKLPNADCMDCHDVRSSGTAVTVFPEAFSPSVVSVTDVWSSVTAVTVFVTLDL</sequence>
<evidence type="ECO:0000313" key="1">
    <source>
        <dbReference type="EMBL" id="MCI59856.1"/>
    </source>
</evidence>
<name>A0A392TIC5_9FABA</name>
<evidence type="ECO:0000313" key="2">
    <source>
        <dbReference type="Proteomes" id="UP000265520"/>
    </source>
</evidence>
<comment type="caution">
    <text evidence="1">The sequence shown here is derived from an EMBL/GenBank/DDBJ whole genome shotgun (WGS) entry which is preliminary data.</text>
</comment>